<evidence type="ECO:0000256" key="5">
    <source>
        <dbReference type="ARBA" id="ARBA00023136"/>
    </source>
</evidence>
<evidence type="ECO:0000256" key="1">
    <source>
        <dbReference type="ARBA" id="ARBA00004651"/>
    </source>
</evidence>
<dbReference type="Pfam" id="PF13396">
    <property type="entry name" value="PLDc_N"/>
    <property type="match status" value="1"/>
</dbReference>
<sequence length="140" mass="16395">MPRVIRFVPGVLIFIFWLYCVIDVITSREDGIRNLGKNIWLLIVFFFPLIGSIAWIAAGRPVAERPLTREQGAAPSFPEYERRGRFSAADPEKDEEFLRQVRERAEEQRRRHEEKKRAEREPQESQQPQSDEDSDPDPVT</sequence>
<keyword evidence="10" id="KW-1185">Reference proteome</keyword>
<evidence type="ECO:0000313" key="10">
    <source>
        <dbReference type="Proteomes" id="UP000283644"/>
    </source>
</evidence>
<feature type="transmembrane region" description="Helical" evidence="7">
    <location>
        <begin position="39"/>
        <end position="58"/>
    </location>
</feature>
<dbReference type="InterPro" id="IPR027379">
    <property type="entry name" value="CLS_N"/>
</dbReference>
<feature type="compositionally biased region" description="Acidic residues" evidence="6">
    <location>
        <begin position="130"/>
        <end position="140"/>
    </location>
</feature>
<feature type="transmembrane region" description="Helical" evidence="7">
    <location>
        <begin position="7"/>
        <end position="27"/>
    </location>
</feature>
<gene>
    <name evidence="9" type="ORF">D0Z08_11210</name>
</gene>
<evidence type="ECO:0000313" key="9">
    <source>
        <dbReference type="EMBL" id="RHW27219.1"/>
    </source>
</evidence>
<reference evidence="9 10" key="1">
    <citation type="submission" date="2018-09" db="EMBL/GenBank/DDBJ databases">
        <title>Genome sequencing of Nocardioides immobilis CCTCC AB 2017083 for comparison to Nocardioides silvaticus.</title>
        <authorList>
            <person name="Li C."/>
            <person name="Wang G."/>
        </authorList>
    </citation>
    <scope>NUCLEOTIDE SEQUENCE [LARGE SCALE GENOMIC DNA]</scope>
    <source>
        <strain evidence="9 10">CCTCC AB 2017083</strain>
    </source>
</reference>
<feature type="compositionally biased region" description="Basic and acidic residues" evidence="6">
    <location>
        <begin position="96"/>
        <end position="123"/>
    </location>
</feature>
<keyword evidence="4 7" id="KW-1133">Transmembrane helix</keyword>
<evidence type="ECO:0000256" key="3">
    <source>
        <dbReference type="ARBA" id="ARBA00022692"/>
    </source>
</evidence>
<accession>A0A417Y3I5</accession>
<dbReference type="OrthoDB" id="3298527at2"/>
<evidence type="ECO:0000256" key="4">
    <source>
        <dbReference type="ARBA" id="ARBA00022989"/>
    </source>
</evidence>
<organism evidence="9 10">
    <name type="scientific">Nocardioides immobilis</name>
    <dbReference type="NCBI Taxonomy" id="2049295"/>
    <lineage>
        <taxon>Bacteria</taxon>
        <taxon>Bacillati</taxon>
        <taxon>Actinomycetota</taxon>
        <taxon>Actinomycetes</taxon>
        <taxon>Propionibacteriales</taxon>
        <taxon>Nocardioidaceae</taxon>
        <taxon>Nocardioides</taxon>
    </lineage>
</organism>
<proteinExistence type="predicted"/>
<keyword evidence="3 7" id="KW-0812">Transmembrane</keyword>
<evidence type="ECO:0000256" key="6">
    <source>
        <dbReference type="SAM" id="MobiDB-lite"/>
    </source>
</evidence>
<keyword evidence="5 7" id="KW-0472">Membrane</keyword>
<dbReference type="EMBL" id="QXGH01000014">
    <property type="protein sequence ID" value="RHW27219.1"/>
    <property type="molecule type" value="Genomic_DNA"/>
</dbReference>
<comment type="subcellular location">
    <subcellularLocation>
        <location evidence="1">Cell membrane</location>
        <topology evidence="1">Multi-pass membrane protein</topology>
    </subcellularLocation>
</comment>
<dbReference type="AlphaFoldDB" id="A0A417Y3I5"/>
<name>A0A417Y3I5_9ACTN</name>
<evidence type="ECO:0000259" key="8">
    <source>
        <dbReference type="Pfam" id="PF13396"/>
    </source>
</evidence>
<dbReference type="Proteomes" id="UP000283644">
    <property type="component" value="Unassembled WGS sequence"/>
</dbReference>
<evidence type="ECO:0000256" key="2">
    <source>
        <dbReference type="ARBA" id="ARBA00022475"/>
    </source>
</evidence>
<comment type="caution">
    <text evidence="9">The sequence shown here is derived from an EMBL/GenBank/DDBJ whole genome shotgun (WGS) entry which is preliminary data.</text>
</comment>
<dbReference type="GO" id="GO:0005886">
    <property type="term" value="C:plasma membrane"/>
    <property type="evidence" value="ECO:0007669"/>
    <property type="project" value="UniProtKB-SubCell"/>
</dbReference>
<feature type="domain" description="Cardiolipin synthase N-terminal" evidence="8">
    <location>
        <begin position="15"/>
        <end position="60"/>
    </location>
</feature>
<protein>
    <submittedName>
        <fullName evidence="9">PLDc_N domain-containing protein</fullName>
    </submittedName>
</protein>
<evidence type="ECO:0000256" key="7">
    <source>
        <dbReference type="SAM" id="Phobius"/>
    </source>
</evidence>
<keyword evidence="2" id="KW-1003">Cell membrane</keyword>
<feature type="region of interest" description="Disordered" evidence="6">
    <location>
        <begin position="67"/>
        <end position="140"/>
    </location>
</feature>